<proteinExistence type="inferred from homology"/>
<keyword evidence="6 8" id="KW-0274">FAD</keyword>
<dbReference type="NCBIfam" id="NF009875">
    <property type="entry name" value="PRK13339.1"/>
    <property type="match status" value="1"/>
</dbReference>
<dbReference type="InterPro" id="IPR036188">
    <property type="entry name" value="FAD/NAD-bd_sf"/>
</dbReference>
<reference evidence="10" key="1">
    <citation type="submission" date="2019-01" db="EMBL/GenBank/DDBJ databases">
        <title>Genomic analysis of Salicibibacter sp. NKC3-5.</title>
        <authorList>
            <person name="Oh Y.J."/>
        </authorList>
    </citation>
    <scope>NUCLEOTIDE SEQUENCE [LARGE SCALE GENOMIC DNA]</scope>
    <source>
        <strain evidence="10">NKC3-5</strain>
    </source>
</reference>
<dbReference type="NCBIfam" id="NF003610">
    <property type="entry name" value="PRK05257.3-1"/>
    <property type="match status" value="1"/>
</dbReference>
<sequence>MSNKQTKSDVILIGAGVMSATLGSLMKELAPEWEIKVFEKLGNSGAESSNEWNNAGTGHAALCELNYTSEKPDGSMDISKAIKVNEQFQVSRQFWSYLVKSDLIRRPQEFIMPMPHMSYVQGEKNVNFLKKRYEALVNNPLFQEMEFSDEPEKLREWMPLIMDGRSSDEPTAATKIDSGTDVNFGALTRLLFDHLKDNNVDVNYQHSVENLKQASDGSWEVKVRDTANDNIEHHNARFVFIGAGGKSLHLLQKSGIPEGKNIGGFPVSGLFMACSNPEVVEQHQAKVYGKAKVGAPPMSVPHLDTRYIGNKKTLLFGPFAGFSPKFLKAGSMFDLATSVKPDNLTTMIASGAKNIPLTKYLIKQVMQSKEQRMEELREFLPNAKSEDWELVTAGQRVQVIKDTEDSGKGTLQFGTEVVSADDGSIAALLGASPGASTAVQVMLDVLEQCFPQNMKEWEPKIKEMIPSYGVSLTENPELFREIHASTARALHLEEDQEHSLDIEEKVLEKV</sequence>
<evidence type="ECO:0000256" key="8">
    <source>
        <dbReference type="HAMAP-Rule" id="MF_00212"/>
    </source>
</evidence>
<accession>A0A514LMK1</accession>
<dbReference type="HAMAP" id="MF_00212">
    <property type="entry name" value="MQO"/>
    <property type="match status" value="1"/>
</dbReference>
<dbReference type="NCBIfam" id="NF003611">
    <property type="entry name" value="PRK05257.3-2"/>
    <property type="match status" value="1"/>
</dbReference>
<dbReference type="SUPFAM" id="SSF51905">
    <property type="entry name" value="FAD/NAD(P)-binding domain"/>
    <property type="match status" value="1"/>
</dbReference>
<comment type="pathway">
    <text evidence="3 8">Carbohydrate metabolism; tricarboxylic acid cycle; oxaloacetate from (S)-malate (quinone route): step 1/1.</text>
</comment>
<evidence type="ECO:0000256" key="5">
    <source>
        <dbReference type="ARBA" id="ARBA00022630"/>
    </source>
</evidence>
<dbReference type="RefSeq" id="WP_142091572.1">
    <property type="nucleotide sequence ID" value="NZ_CP035485.1"/>
</dbReference>
<evidence type="ECO:0000256" key="2">
    <source>
        <dbReference type="ARBA" id="ARBA00001974"/>
    </source>
</evidence>
<name>A0A514LMK1_9BACI</name>
<dbReference type="InterPro" id="IPR006231">
    <property type="entry name" value="MQO"/>
</dbReference>
<dbReference type="Pfam" id="PF06039">
    <property type="entry name" value="Mqo"/>
    <property type="match status" value="1"/>
</dbReference>
<dbReference type="NCBIfam" id="NF003604">
    <property type="entry name" value="PRK05257.1-3"/>
    <property type="match status" value="1"/>
</dbReference>
<dbReference type="KEGG" id="sale:EPH95_09430"/>
<dbReference type="GO" id="GO:0008924">
    <property type="term" value="F:L-malate dehydrogenase (quinone) activity"/>
    <property type="evidence" value="ECO:0007669"/>
    <property type="project" value="UniProtKB-UniRule"/>
</dbReference>
<dbReference type="PANTHER" id="PTHR43104:SF2">
    <property type="entry name" value="L-2-HYDROXYGLUTARATE DEHYDROGENASE, MITOCHONDRIAL"/>
    <property type="match status" value="1"/>
</dbReference>
<dbReference type="Proteomes" id="UP000319756">
    <property type="component" value="Chromosome"/>
</dbReference>
<gene>
    <name evidence="8" type="primary">mqo</name>
    <name evidence="9" type="ORF">EPH95_09430</name>
</gene>
<dbReference type="AlphaFoldDB" id="A0A514LMK1"/>
<evidence type="ECO:0000256" key="7">
    <source>
        <dbReference type="ARBA" id="ARBA00023002"/>
    </source>
</evidence>
<evidence type="ECO:0000256" key="3">
    <source>
        <dbReference type="ARBA" id="ARBA00005012"/>
    </source>
</evidence>
<evidence type="ECO:0000256" key="1">
    <source>
        <dbReference type="ARBA" id="ARBA00001139"/>
    </source>
</evidence>
<dbReference type="GO" id="GO:0047545">
    <property type="term" value="F:(S)-2-hydroxyglutarate dehydrogenase activity"/>
    <property type="evidence" value="ECO:0007669"/>
    <property type="project" value="TreeGrafter"/>
</dbReference>
<dbReference type="PANTHER" id="PTHR43104">
    <property type="entry name" value="L-2-HYDROXYGLUTARATE DEHYDROGENASE, MITOCHONDRIAL"/>
    <property type="match status" value="1"/>
</dbReference>
<evidence type="ECO:0000256" key="6">
    <source>
        <dbReference type="ARBA" id="ARBA00022827"/>
    </source>
</evidence>
<evidence type="ECO:0000256" key="4">
    <source>
        <dbReference type="ARBA" id="ARBA00022532"/>
    </source>
</evidence>
<keyword evidence="10" id="KW-1185">Reference proteome</keyword>
<dbReference type="UniPathway" id="UPA00223">
    <property type="reaction ID" value="UER01008"/>
</dbReference>
<dbReference type="OrthoDB" id="9763983at2"/>
<keyword evidence="4 8" id="KW-0816">Tricarboxylic acid cycle</keyword>
<protein>
    <recommendedName>
        <fullName evidence="8">Probable malate:quinone oxidoreductase</fullName>
        <ecNumber evidence="8">1.1.5.4</ecNumber>
    </recommendedName>
    <alternativeName>
        <fullName evidence="8">MQO</fullName>
    </alternativeName>
    <alternativeName>
        <fullName evidence="8">Malate dehydrogenase [quinone]</fullName>
    </alternativeName>
</protein>
<dbReference type="NCBIfam" id="NF003603">
    <property type="entry name" value="PRK05257.1-1"/>
    <property type="match status" value="1"/>
</dbReference>
<dbReference type="NCBIfam" id="NF003609">
    <property type="entry name" value="PRK05257.2-5"/>
    <property type="match status" value="1"/>
</dbReference>
<dbReference type="NCBIfam" id="NF003608">
    <property type="entry name" value="PRK05257.2-4"/>
    <property type="match status" value="1"/>
</dbReference>
<keyword evidence="7 8" id="KW-0560">Oxidoreductase</keyword>
<dbReference type="NCBIfam" id="TIGR01320">
    <property type="entry name" value="mal_quin_oxido"/>
    <property type="match status" value="1"/>
</dbReference>
<dbReference type="NCBIfam" id="NF003606">
    <property type="entry name" value="PRK05257.2-1"/>
    <property type="match status" value="1"/>
</dbReference>
<evidence type="ECO:0000313" key="10">
    <source>
        <dbReference type="Proteomes" id="UP000319756"/>
    </source>
</evidence>
<keyword evidence="5 8" id="KW-0285">Flavoprotein</keyword>
<comment type="catalytic activity">
    <reaction evidence="1 8">
        <text>(S)-malate + a quinone = a quinol + oxaloacetate</text>
        <dbReference type="Rhea" id="RHEA:46012"/>
        <dbReference type="ChEBI" id="CHEBI:15589"/>
        <dbReference type="ChEBI" id="CHEBI:16452"/>
        <dbReference type="ChEBI" id="CHEBI:24646"/>
        <dbReference type="ChEBI" id="CHEBI:132124"/>
        <dbReference type="EC" id="1.1.5.4"/>
    </reaction>
</comment>
<comment type="cofactor">
    <cofactor evidence="2 8">
        <name>FAD</name>
        <dbReference type="ChEBI" id="CHEBI:57692"/>
    </cofactor>
</comment>
<dbReference type="GO" id="GO:0006099">
    <property type="term" value="P:tricarboxylic acid cycle"/>
    <property type="evidence" value="ECO:0007669"/>
    <property type="project" value="UniProtKB-UniRule"/>
</dbReference>
<organism evidence="9 10">
    <name type="scientific">Salicibibacter halophilus</name>
    <dbReference type="NCBI Taxonomy" id="2502791"/>
    <lineage>
        <taxon>Bacteria</taxon>
        <taxon>Bacillati</taxon>
        <taxon>Bacillota</taxon>
        <taxon>Bacilli</taxon>
        <taxon>Bacillales</taxon>
        <taxon>Bacillaceae</taxon>
        <taxon>Salicibibacter</taxon>
    </lineage>
</organism>
<dbReference type="EC" id="1.1.5.4" evidence="8"/>
<dbReference type="EMBL" id="CP035485">
    <property type="protein sequence ID" value="QDI93089.1"/>
    <property type="molecule type" value="Genomic_DNA"/>
</dbReference>
<comment type="similarity">
    <text evidence="8">Belongs to the MQO family.</text>
</comment>
<evidence type="ECO:0000313" key="9">
    <source>
        <dbReference type="EMBL" id="QDI93089.1"/>
    </source>
</evidence>
<dbReference type="NCBIfam" id="NF003605">
    <property type="entry name" value="PRK05257.1-4"/>
    <property type="match status" value="1"/>
</dbReference>